<keyword evidence="4" id="KW-0472">Membrane</keyword>
<organism evidence="9 10">
    <name type="scientific">Ophiocordyceps australis</name>
    <dbReference type="NCBI Taxonomy" id="1399860"/>
    <lineage>
        <taxon>Eukaryota</taxon>
        <taxon>Fungi</taxon>
        <taxon>Dikarya</taxon>
        <taxon>Ascomycota</taxon>
        <taxon>Pezizomycotina</taxon>
        <taxon>Sordariomycetes</taxon>
        <taxon>Hypocreomycetidae</taxon>
        <taxon>Hypocreales</taxon>
        <taxon>Ophiocordycipitaceae</taxon>
        <taxon>Ophiocordyceps</taxon>
    </lineage>
</organism>
<evidence type="ECO:0000256" key="2">
    <source>
        <dbReference type="ARBA" id="ARBA00022692"/>
    </source>
</evidence>
<evidence type="ECO:0000259" key="7">
    <source>
        <dbReference type="Pfam" id="PF09402"/>
    </source>
</evidence>
<dbReference type="CDD" id="cd12935">
    <property type="entry name" value="LEM_like"/>
    <property type="match status" value="1"/>
</dbReference>
<dbReference type="Gene3D" id="1.10.720.40">
    <property type="match status" value="1"/>
</dbReference>
<dbReference type="STRING" id="1399860.A0A2C5YIP4"/>
<sequence>MGDSDDYLEQGFDPRSVTVPRLRSILVTHNIDYPSTAKKPQLVQLVTDHVLPHAAKLRAQRAKAKRSSMGIVNAGSTQDVKAWSDHDLLPPPPSARRSQSPRKSSARGVALDAEPEPLAAPRSVKRTARSASRQLPREADEAPQAPKSTRRSLRSATPRIKVESEEDQSSTDQTQDSSDEESVFTNDNPFQSGTPPVPRMLTNRPQPASAQTVRRVSPLARHQEPPVNRATASRSLEGSLPRHTSPTWGHELEPGEEFTPDQQLELERAARQGELPIPRNVSPGQTRQRNVKSPLIVLLLALLSSYAAWYRQEKISVGYCGIGKPAKSLFSPEISVPNFALSWVQPQCETCPPHAYCFEDFSVSCESDFLLKPHPLSLGGLIPLPPSCEPDGEKARRVQAVANKAVEELRQRRADFECGARADGNGDQPISAAVSEEELKETVSKKRNKRLNSQEFDDLWASAIGDVKSRDEVVIQVDTTESVMQATERPIPPAFQQDSHQPLSLVFRSLAPSSVPSGSDWQDIDSQLDF</sequence>
<reference evidence="9 10" key="1">
    <citation type="submission" date="2017-06" db="EMBL/GenBank/DDBJ databases">
        <title>Ant-infecting Ophiocordyceps genomes reveal a high diversity of potential behavioral manipulation genes and a possible major role for enterotoxins.</title>
        <authorList>
            <person name="De Bekker C."/>
            <person name="Evans H.C."/>
            <person name="Brachmann A."/>
            <person name="Hughes D.P."/>
        </authorList>
    </citation>
    <scope>NUCLEOTIDE SEQUENCE [LARGE SCALE GENOMIC DNA]</scope>
    <source>
        <strain evidence="9 10">Map64</strain>
    </source>
</reference>
<dbReference type="InterPro" id="IPR011015">
    <property type="entry name" value="LEM/LEM-like_dom_sf"/>
</dbReference>
<evidence type="ECO:0000256" key="5">
    <source>
        <dbReference type="ARBA" id="ARBA00023242"/>
    </source>
</evidence>
<protein>
    <recommendedName>
        <fullName evidence="11">LEM-like domain-containing protein</fullName>
    </recommendedName>
</protein>
<feature type="compositionally biased region" description="Polar residues" evidence="6">
    <location>
        <begin position="183"/>
        <end position="194"/>
    </location>
</feature>
<dbReference type="InterPro" id="IPR044780">
    <property type="entry name" value="Heh2/Src1"/>
</dbReference>
<proteinExistence type="predicted"/>
<comment type="caution">
    <text evidence="9">The sequence shown here is derived from an EMBL/GenBank/DDBJ whole genome shotgun (WGS) entry which is preliminary data.</text>
</comment>
<dbReference type="Pfam" id="PF12949">
    <property type="entry name" value="HeH"/>
    <property type="match status" value="1"/>
</dbReference>
<keyword evidence="10" id="KW-1185">Reference proteome</keyword>
<evidence type="ECO:0000256" key="4">
    <source>
        <dbReference type="ARBA" id="ARBA00023136"/>
    </source>
</evidence>
<dbReference type="PANTHER" id="PTHR47808">
    <property type="entry name" value="INNER NUCLEAR MEMBRANE PROTEIN HEH2-RELATED"/>
    <property type="match status" value="1"/>
</dbReference>
<evidence type="ECO:0000313" key="9">
    <source>
        <dbReference type="EMBL" id="PHH67172.1"/>
    </source>
</evidence>
<gene>
    <name evidence="9" type="ORF">CDD81_2941</name>
</gene>
<dbReference type="GO" id="GO:0005783">
    <property type="term" value="C:endoplasmic reticulum"/>
    <property type="evidence" value="ECO:0007669"/>
    <property type="project" value="TreeGrafter"/>
</dbReference>
<evidence type="ECO:0000256" key="1">
    <source>
        <dbReference type="ARBA" id="ARBA00004126"/>
    </source>
</evidence>
<feature type="compositionally biased region" description="Low complexity" evidence="6">
    <location>
        <begin position="95"/>
        <end position="121"/>
    </location>
</feature>
<evidence type="ECO:0000313" key="10">
    <source>
        <dbReference type="Proteomes" id="UP000226192"/>
    </source>
</evidence>
<accession>A0A2C5YIP4</accession>
<evidence type="ECO:0000256" key="6">
    <source>
        <dbReference type="SAM" id="MobiDB-lite"/>
    </source>
</evidence>
<keyword evidence="3" id="KW-1133">Transmembrane helix</keyword>
<feature type="domain" description="Man1/Src1-like C-terminal" evidence="7">
    <location>
        <begin position="298"/>
        <end position="484"/>
    </location>
</feature>
<keyword evidence="5" id="KW-0539">Nucleus</keyword>
<dbReference type="GO" id="GO:0005637">
    <property type="term" value="C:nuclear inner membrane"/>
    <property type="evidence" value="ECO:0007669"/>
    <property type="project" value="InterPro"/>
</dbReference>
<evidence type="ECO:0000256" key="3">
    <source>
        <dbReference type="ARBA" id="ARBA00022989"/>
    </source>
</evidence>
<dbReference type="InterPro" id="IPR025856">
    <property type="entry name" value="HeH/LEM_domain"/>
</dbReference>
<feature type="domain" description="HeH/LEM" evidence="8">
    <location>
        <begin position="14"/>
        <end position="46"/>
    </location>
</feature>
<evidence type="ECO:0008006" key="11">
    <source>
        <dbReference type="Google" id="ProtNLM"/>
    </source>
</evidence>
<dbReference type="OrthoDB" id="2503928at2759"/>
<dbReference type="GO" id="GO:0071763">
    <property type="term" value="P:nuclear membrane organization"/>
    <property type="evidence" value="ECO:0007669"/>
    <property type="project" value="TreeGrafter"/>
</dbReference>
<keyword evidence="2" id="KW-0812">Transmembrane</keyword>
<dbReference type="GO" id="GO:0003682">
    <property type="term" value="F:chromatin binding"/>
    <property type="evidence" value="ECO:0007669"/>
    <property type="project" value="InterPro"/>
</dbReference>
<evidence type="ECO:0000259" key="8">
    <source>
        <dbReference type="Pfam" id="PF12949"/>
    </source>
</evidence>
<dbReference type="InterPro" id="IPR018996">
    <property type="entry name" value="Man1/Src1-like_C"/>
</dbReference>
<dbReference type="AlphaFoldDB" id="A0A2C5YIP4"/>
<comment type="subcellular location">
    <subcellularLocation>
        <location evidence="1">Nucleus membrane</location>
    </subcellularLocation>
</comment>
<feature type="compositionally biased region" description="Polar residues" evidence="6">
    <location>
        <begin position="230"/>
        <end position="247"/>
    </location>
</feature>
<dbReference type="Pfam" id="PF09402">
    <property type="entry name" value="MSC"/>
    <property type="match status" value="1"/>
</dbReference>
<feature type="compositionally biased region" description="Polar residues" evidence="6">
    <location>
        <begin position="203"/>
        <end position="214"/>
    </location>
</feature>
<feature type="region of interest" description="Disordered" evidence="6">
    <location>
        <begin position="82"/>
        <end position="255"/>
    </location>
</feature>
<name>A0A2C5YIP4_9HYPO</name>
<dbReference type="GO" id="GO:0034399">
    <property type="term" value="C:nuclear periphery"/>
    <property type="evidence" value="ECO:0007669"/>
    <property type="project" value="TreeGrafter"/>
</dbReference>
<dbReference type="EMBL" id="NJET01000002">
    <property type="protein sequence ID" value="PHH67172.1"/>
    <property type="molecule type" value="Genomic_DNA"/>
</dbReference>
<dbReference type="PANTHER" id="PTHR47808:SF2">
    <property type="entry name" value="LEM DOMAIN-CONTAINING PROTEIN 2"/>
    <property type="match status" value="1"/>
</dbReference>
<dbReference type="Proteomes" id="UP000226192">
    <property type="component" value="Unassembled WGS sequence"/>
</dbReference>